<dbReference type="GO" id="GO:0016787">
    <property type="term" value="F:hydrolase activity"/>
    <property type="evidence" value="ECO:0007669"/>
    <property type="project" value="UniProtKB-KW"/>
</dbReference>
<sequence length="299" mass="31996">MFVGLAVGDAIGMPAEFKEPGEFEPVGGLRAGGPFDLPAGHWTDDTSMALCLADSLLACGGYDSYDVMDRYRRWRREGYRSSTGVCFDVGNQVAAAISEFEGNPWVPRGKPRVLSAGNGSIMRLAPVIVAAFGARRPESIVETAGISARETHYSVEAEAGTELFAAMLVRAMEGADKLEICSPRSLSTGKQFDATLDRVVGVEKLENTGYIVHSLQVAAWAFASHKSFRDGMLAAVNLGGDSDTNGAIYGQLAGAYYGCGAIPRTWRDGVFMASEIAALADDLLAMKTCPVLRTRFEED</sequence>
<keyword evidence="1" id="KW-0479">Metal-binding</keyword>
<dbReference type="Gene3D" id="1.10.4080.10">
    <property type="entry name" value="ADP-ribosylation/Crystallin J1"/>
    <property type="match status" value="1"/>
</dbReference>
<dbReference type="AlphaFoldDB" id="A0A179B5W4"/>
<dbReference type="Proteomes" id="UP000078368">
    <property type="component" value="Unassembled WGS sequence"/>
</dbReference>
<keyword evidence="3" id="KW-1185">Reference proteome</keyword>
<comment type="caution">
    <text evidence="2">The sequence shown here is derived from an EMBL/GenBank/DDBJ whole genome shotgun (WGS) entry which is preliminary data.</text>
</comment>
<keyword evidence="1" id="KW-0460">Magnesium</keyword>
<feature type="binding site" evidence="1">
    <location>
        <position position="43"/>
    </location>
    <ligand>
        <name>Mg(2+)</name>
        <dbReference type="ChEBI" id="CHEBI:18420"/>
        <label>1</label>
    </ligand>
</feature>
<accession>A0A179B5W4</accession>
<name>A0A179B5W4_9ACTO</name>
<comment type="cofactor">
    <cofactor evidence="1">
        <name>Mg(2+)</name>
        <dbReference type="ChEBI" id="CHEBI:18420"/>
    </cofactor>
    <text evidence="1">Binds 2 magnesium ions per subunit.</text>
</comment>
<feature type="binding site" evidence="1">
    <location>
        <position position="44"/>
    </location>
    <ligand>
        <name>Mg(2+)</name>
        <dbReference type="ChEBI" id="CHEBI:18420"/>
        <label>1</label>
    </ligand>
</feature>
<dbReference type="SUPFAM" id="SSF101478">
    <property type="entry name" value="ADP-ribosylglycohydrolase"/>
    <property type="match status" value="1"/>
</dbReference>
<feature type="binding site" evidence="1">
    <location>
        <position position="241"/>
    </location>
    <ligand>
        <name>Mg(2+)</name>
        <dbReference type="ChEBI" id="CHEBI:18420"/>
        <label>1</label>
    </ligand>
</feature>
<organism evidence="2 3">
    <name type="scientific">Peptidiphaga gingivicola</name>
    <dbReference type="NCBI Taxonomy" id="2741497"/>
    <lineage>
        <taxon>Bacteria</taxon>
        <taxon>Bacillati</taxon>
        <taxon>Actinomycetota</taxon>
        <taxon>Actinomycetes</taxon>
        <taxon>Actinomycetales</taxon>
        <taxon>Actinomycetaceae</taxon>
        <taxon>Peptidiphaga</taxon>
    </lineage>
</organism>
<dbReference type="PANTHER" id="PTHR16222:SF12">
    <property type="entry name" value="ADP-RIBOSYLGLYCOHYDROLASE-RELATED"/>
    <property type="match status" value="1"/>
</dbReference>
<dbReference type="InterPro" id="IPR036705">
    <property type="entry name" value="Ribosyl_crysJ1_sf"/>
</dbReference>
<dbReference type="PANTHER" id="PTHR16222">
    <property type="entry name" value="ADP-RIBOSYLGLYCOHYDROLASE"/>
    <property type="match status" value="1"/>
</dbReference>
<keyword evidence="2" id="KW-0378">Hydrolase</keyword>
<dbReference type="EMBL" id="LVZK01000001">
    <property type="protein sequence ID" value="OAP87067.1"/>
    <property type="molecule type" value="Genomic_DNA"/>
</dbReference>
<gene>
    <name evidence="2" type="ORF">A4H34_03475</name>
</gene>
<dbReference type="GO" id="GO:0046872">
    <property type="term" value="F:metal ion binding"/>
    <property type="evidence" value="ECO:0007669"/>
    <property type="project" value="UniProtKB-KW"/>
</dbReference>
<evidence type="ECO:0000256" key="1">
    <source>
        <dbReference type="PIRSR" id="PIRSR605502-1"/>
    </source>
</evidence>
<feature type="binding site" evidence="1">
    <location>
        <position position="45"/>
    </location>
    <ligand>
        <name>Mg(2+)</name>
        <dbReference type="ChEBI" id="CHEBI:18420"/>
        <label>1</label>
    </ligand>
</feature>
<evidence type="ECO:0000313" key="3">
    <source>
        <dbReference type="Proteomes" id="UP000078368"/>
    </source>
</evidence>
<dbReference type="InterPro" id="IPR050792">
    <property type="entry name" value="ADP-ribosylglycohydrolase"/>
</dbReference>
<feature type="binding site" evidence="1">
    <location>
        <position position="243"/>
    </location>
    <ligand>
        <name>Mg(2+)</name>
        <dbReference type="ChEBI" id="CHEBI:18420"/>
        <label>1</label>
    </ligand>
</feature>
<feature type="binding site" evidence="1">
    <location>
        <position position="244"/>
    </location>
    <ligand>
        <name>Mg(2+)</name>
        <dbReference type="ChEBI" id="CHEBI:18420"/>
        <label>1</label>
    </ligand>
</feature>
<proteinExistence type="predicted"/>
<evidence type="ECO:0000313" key="2">
    <source>
        <dbReference type="EMBL" id="OAP87067.1"/>
    </source>
</evidence>
<dbReference type="InterPro" id="IPR005502">
    <property type="entry name" value="Ribosyl_crysJ1"/>
</dbReference>
<reference evidence="2 3" key="1">
    <citation type="submission" date="2016-04" db="EMBL/GenBank/DDBJ databases">
        <title>Peptidophaga gingivicola gen. nov., sp. nov., isolated from human subgingival plaque.</title>
        <authorList>
            <person name="Beall C.J."/>
            <person name="Mokrzan E.M."/>
            <person name="Griffen A.L."/>
            <person name="Leys E.J."/>
        </authorList>
    </citation>
    <scope>NUCLEOTIDE SEQUENCE [LARGE SCALE GENOMIC DNA]</scope>
    <source>
        <strain evidence="2 3">BA112</strain>
    </source>
</reference>
<protein>
    <submittedName>
        <fullName evidence="2">ADP-ribosyl-(Dinitrogen reductase) hydrolase</fullName>
    </submittedName>
</protein>
<dbReference type="Pfam" id="PF03747">
    <property type="entry name" value="ADP_ribosyl_GH"/>
    <property type="match status" value="1"/>
</dbReference>